<name>A0A9W4XH22_9PLEO</name>
<dbReference type="GO" id="GO:0016042">
    <property type="term" value="P:lipid catabolic process"/>
    <property type="evidence" value="ECO:0007669"/>
    <property type="project" value="UniProtKB-KW"/>
</dbReference>
<keyword evidence="3" id="KW-0442">Lipid degradation</keyword>
<organism evidence="6 7">
    <name type="scientific">Periconia digitata</name>
    <dbReference type="NCBI Taxonomy" id="1303443"/>
    <lineage>
        <taxon>Eukaryota</taxon>
        <taxon>Fungi</taxon>
        <taxon>Dikarya</taxon>
        <taxon>Ascomycota</taxon>
        <taxon>Pezizomycotina</taxon>
        <taxon>Dothideomycetes</taxon>
        <taxon>Pleosporomycetidae</taxon>
        <taxon>Pleosporales</taxon>
        <taxon>Massarineae</taxon>
        <taxon>Periconiaceae</taxon>
        <taxon>Periconia</taxon>
    </lineage>
</organism>
<keyword evidence="7" id="KW-1185">Reference proteome</keyword>
<keyword evidence="4" id="KW-0443">Lipid metabolism</keyword>
<dbReference type="Pfam" id="PF03403">
    <property type="entry name" value="PAF-AH_p_II"/>
    <property type="match status" value="2"/>
</dbReference>
<comment type="caution">
    <text evidence="6">The sequence shown here is derived from an EMBL/GenBank/DDBJ whole genome shotgun (WGS) entry which is preliminary data.</text>
</comment>
<evidence type="ECO:0000256" key="1">
    <source>
        <dbReference type="ARBA" id="ARBA00013201"/>
    </source>
</evidence>
<sequence length="379" mass="41213">MKSMLSTVLTILPSITAGFSIPTPPGKYNITMSSGVLIDHSRGDRALMVSVFQPAECRSVVDVPYMPNATAAYQGAYIGKLFKLDFDFSPLLLQARLPVCSVSTPSKDQINDCSPVEDDLPVIILSSGLSSPRGLFHILASALASEGFTVFTADHPGETNVITYPDGHSVTFVGPDPVSLDIIAPYIQPRVLDTRLILDQLSNATAMGELFPQRGPRSFPTDRIAMVGHSLGGVTAVHAAAQDSRIRAVVDWDQQLFGPALSPNFTTPVMFFNRPNSTKLNWLDAWPQIQGPMFWAEVANTTHQTFFDPPMLLRAAGEDLASFADFAGTIDAEHMLRMQVAYALEWVKGAFAGKIGGPILEGQEQDKFPEVTVIERRGF</sequence>
<dbReference type="EMBL" id="CAOQHR010000003">
    <property type="protein sequence ID" value="CAI6331658.1"/>
    <property type="molecule type" value="Genomic_DNA"/>
</dbReference>
<evidence type="ECO:0000256" key="4">
    <source>
        <dbReference type="ARBA" id="ARBA00023098"/>
    </source>
</evidence>
<evidence type="ECO:0000256" key="5">
    <source>
        <dbReference type="SAM" id="SignalP"/>
    </source>
</evidence>
<gene>
    <name evidence="6" type="ORF">PDIGIT_LOCUS4683</name>
</gene>
<proteinExistence type="predicted"/>
<dbReference type="PANTHER" id="PTHR10272">
    <property type="entry name" value="PLATELET-ACTIVATING FACTOR ACETYLHYDROLASE"/>
    <property type="match status" value="1"/>
</dbReference>
<dbReference type="SUPFAM" id="SSF53474">
    <property type="entry name" value="alpha/beta-Hydrolases"/>
    <property type="match status" value="1"/>
</dbReference>
<dbReference type="Gene3D" id="3.40.50.1820">
    <property type="entry name" value="alpha/beta hydrolase"/>
    <property type="match status" value="1"/>
</dbReference>
<protein>
    <recommendedName>
        <fullName evidence="1">1-alkyl-2-acetylglycerophosphocholine esterase</fullName>
        <ecNumber evidence="1">3.1.1.47</ecNumber>
    </recommendedName>
</protein>
<dbReference type="InterPro" id="IPR029058">
    <property type="entry name" value="AB_hydrolase_fold"/>
</dbReference>
<evidence type="ECO:0000256" key="2">
    <source>
        <dbReference type="ARBA" id="ARBA00022801"/>
    </source>
</evidence>
<dbReference type="AlphaFoldDB" id="A0A9W4XH22"/>
<keyword evidence="2" id="KW-0378">Hydrolase</keyword>
<dbReference type="GO" id="GO:0003847">
    <property type="term" value="F:1-alkyl-2-acetylglycerophosphocholine esterase activity"/>
    <property type="evidence" value="ECO:0007669"/>
    <property type="project" value="UniProtKB-EC"/>
</dbReference>
<keyword evidence="5" id="KW-0732">Signal</keyword>
<dbReference type="Proteomes" id="UP001152607">
    <property type="component" value="Unassembled WGS sequence"/>
</dbReference>
<dbReference type="PANTHER" id="PTHR10272:SF14">
    <property type="entry name" value="PAF ACETYLHYDROLASE FAMILY PROTEIN"/>
    <property type="match status" value="1"/>
</dbReference>
<evidence type="ECO:0000256" key="3">
    <source>
        <dbReference type="ARBA" id="ARBA00022963"/>
    </source>
</evidence>
<evidence type="ECO:0000313" key="7">
    <source>
        <dbReference type="Proteomes" id="UP001152607"/>
    </source>
</evidence>
<reference evidence="6" key="1">
    <citation type="submission" date="2023-01" db="EMBL/GenBank/DDBJ databases">
        <authorList>
            <person name="Van Ghelder C."/>
            <person name="Rancurel C."/>
        </authorList>
    </citation>
    <scope>NUCLEOTIDE SEQUENCE</scope>
    <source>
        <strain evidence="6">CNCM I-4278</strain>
    </source>
</reference>
<feature type="signal peptide" evidence="5">
    <location>
        <begin position="1"/>
        <end position="18"/>
    </location>
</feature>
<dbReference type="EC" id="3.1.1.47" evidence="1"/>
<evidence type="ECO:0000313" key="6">
    <source>
        <dbReference type="EMBL" id="CAI6331658.1"/>
    </source>
</evidence>
<accession>A0A9W4XH22</accession>
<dbReference type="OrthoDB" id="2363873at2759"/>
<feature type="chain" id="PRO_5040888841" description="1-alkyl-2-acetylglycerophosphocholine esterase" evidence="5">
    <location>
        <begin position="19"/>
        <end position="379"/>
    </location>
</feature>